<evidence type="ECO:0000313" key="1">
    <source>
        <dbReference type="EMBL" id="TDL22471.1"/>
    </source>
</evidence>
<protein>
    <submittedName>
        <fullName evidence="1">Uncharacterized protein</fullName>
    </submittedName>
</protein>
<dbReference type="Gene3D" id="1.20.1280.50">
    <property type="match status" value="1"/>
</dbReference>
<proteinExistence type="predicted"/>
<reference evidence="1 2" key="1">
    <citation type="submission" date="2018-06" db="EMBL/GenBank/DDBJ databases">
        <title>A transcriptomic atlas of mushroom development highlights an independent origin of complex multicellularity.</title>
        <authorList>
            <consortium name="DOE Joint Genome Institute"/>
            <person name="Krizsan K."/>
            <person name="Almasi E."/>
            <person name="Merenyi Z."/>
            <person name="Sahu N."/>
            <person name="Viragh M."/>
            <person name="Koszo T."/>
            <person name="Mondo S."/>
            <person name="Kiss B."/>
            <person name="Balint B."/>
            <person name="Kues U."/>
            <person name="Barry K."/>
            <person name="Hegedus J.C."/>
            <person name="Henrissat B."/>
            <person name="Johnson J."/>
            <person name="Lipzen A."/>
            <person name="Ohm R."/>
            <person name="Nagy I."/>
            <person name="Pangilinan J."/>
            <person name="Yan J."/>
            <person name="Xiong Y."/>
            <person name="Grigoriev I.V."/>
            <person name="Hibbett D.S."/>
            <person name="Nagy L.G."/>
        </authorList>
    </citation>
    <scope>NUCLEOTIDE SEQUENCE [LARGE SCALE GENOMIC DNA]</scope>
    <source>
        <strain evidence="1 2">SZMC22713</strain>
    </source>
</reference>
<dbReference type="EMBL" id="ML170175">
    <property type="protein sequence ID" value="TDL22471.1"/>
    <property type="molecule type" value="Genomic_DNA"/>
</dbReference>
<name>A0A4Y7Q581_9AGAM</name>
<dbReference type="Proteomes" id="UP000294933">
    <property type="component" value="Unassembled WGS sequence"/>
</dbReference>
<dbReference type="AlphaFoldDB" id="A0A4Y7Q581"/>
<dbReference type="VEuPathDB" id="FungiDB:BD410DRAFT_898375"/>
<sequence>MPLGVHSDDMVYPQVRKDGGIQITGLENLMRLLARVKKHGVQNANAHEVWDDVPRLAGRSIFSNHAKDSKDLSDLRCSLAEAKLCMTALNDVRDHLAKRIEILQDACIPMVLEDGIKTLPNEILSQIFEHGHDMWWDGKFGTCVSHVSRRFRQVSLMTPILWSTISSFFPDDPIQVFLSCSREKDLEISTLFDCDLSEKSFAKLLRPHLNRVVRLETDDAHALEHIGLTNFPHLRALHCEYPFYVNLSLWHVPLLSDIFAFNMVHGPLEFYSHLTCVDFGFIDGLDTSFLSFSQAASLMTSLRNLSITVSGCSGAVPDSEDIPRSRDFHTVHIETLMINISHSTPRNFVARLYDTLGILFPSTVLLQLTDLVDENPDFLRNSAGNIFPYGSMMNIRLSSVGDTRQSWEQSALLPTLVAACDVVHTLHIEAPMASLFGPRTMAGPVDIDWRLFTSLRHLQLLHCNELYVSDVKQLADNLIIGAEPEAGLQSLEILSCQNVSEYYLSGLGAKVGPEIKWKL</sequence>
<organism evidence="1 2">
    <name type="scientific">Rickenella mellea</name>
    <dbReference type="NCBI Taxonomy" id="50990"/>
    <lineage>
        <taxon>Eukaryota</taxon>
        <taxon>Fungi</taxon>
        <taxon>Dikarya</taxon>
        <taxon>Basidiomycota</taxon>
        <taxon>Agaricomycotina</taxon>
        <taxon>Agaricomycetes</taxon>
        <taxon>Hymenochaetales</taxon>
        <taxon>Rickenellaceae</taxon>
        <taxon>Rickenella</taxon>
    </lineage>
</organism>
<accession>A0A4Y7Q581</accession>
<gene>
    <name evidence="1" type="ORF">BD410DRAFT_898375</name>
</gene>
<keyword evidence="2" id="KW-1185">Reference proteome</keyword>
<evidence type="ECO:0000313" key="2">
    <source>
        <dbReference type="Proteomes" id="UP000294933"/>
    </source>
</evidence>
<dbReference type="OrthoDB" id="2269034at2759"/>